<evidence type="ECO:0000313" key="8">
    <source>
        <dbReference type="Proteomes" id="UP000036780"/>
    </source>
</evidence>
<feature type="domain" description="D-isomer specific 2-hydroxyacid dehydrogenase NAD-binding" evidence="6">
    <location>
        <begin position="107"/>
        <end position="281"/>
    </location>
</feature>
<comment type="caution">
    <text evidence="7">The sequence shown here is derived from an EMBL/GenBank/DDBJ whole genome shotgun (WGS) entry which is preliminary data.</text>
</comment>
<feature type="domain" description="D-isomer specific 2-hydroxyacid dehydrogenase catalytic" evidence="5">
    <location>
        <begin position="11"/>
        <end position="310"/>
    </location>
</feature>
<dbReference type="GO" id="GO:0016616">
    <property type="term" value="F:oxidoreductase activity, acting on the CH-OH group of donors, NAD or NADP as acceptor"/>
    <property type="evidence" value="ECO:0007669"/>
    <property type="project" value="InterPro"/>
</dbReference>
<organism evidence="7 8">
    <name type="scientific">Virgibacillus pantothenticus</name>
    <dbReference type="NCBI Taxonomy" id="1473"/>
    <lineage>
        <taxon>Bacteria</taxon>
        <taxon>Bacillati</taxon>
        <taxon>Bacillota</taxon>
        <taxon>Bacilli</taxon>
        <taxon>Bacillales</taxon>
        <taxon>Bacillaceae</taxon>
        <taxon>Virgibacillus</taxon>
    </lineage>
</organism>
<reference evidence="8" key="1">
    <citation type="submission" date="2015-07" db="EMBL/GenBank/DDBJ databases">
        <title>Fjat-10053 dsm26.</title>
        <authorList>
            <person name="Liu B."/>
            <person name="Wang J."/>
            <person name="Zhu Y."/>
            <person name="Liu G."/>
            <person name="Chen Q."/>
            <person name="Chen Z."/>
            <person name="Lan J."/>
            <person name="Che J."/>
            <person name="Ge C."/>
            <person name="Shi H."/>
            <person name="Pan Z."/>
            <person name="Liu X."/>
        </authorList>
    </citation>
    <scope>NUCLEOTIDE SEQUENCE [LARGE SCALE GENOMIC DNA]</scope>
    <source>
        <strain evidence="8">DSM 26</strain>
    </source>
</reference>
<dbReference type="PANTHER" id="PTHR43333:SF1">
    <property type="entry name" value="D-ISOMER SPECIFIC 2-HYDROXYACID DEHYDROGENASE NAD-BINDING DOMAIN-CONTAINING PROTEIN"/>
    <property type="match status" value="1"/>
</dbReference>
<evidence type="ECO:0000256" key="4">
    <source>
        <dbReference type="RuleBase" id="RU003719"/>
    </source>
</evidence>
<dbReference type="RefSeq" id="WP_050350728.1">
    <property type="nucleotide sequence ID" value="NZ_CP073011.1"/>
</dbReference>
<sequence length="320" mass="36273">MDKRTLVMNMDLKEAHVNRIQQALPNWRIVANKELEEVRDDLKEAEIILHWKKAIEPIVLAENKRLKWVQTWSAGIDNLPLIKLQQHNVLVTSANGVHAYPISETIFALILGLTRKIHTYVRQQQEKKWYHARLKQEIHHKTIGIIGVGAIGLETAKIAKAFGMKVLGVRHSGKPTDYVDQMYKPEQLDQVLSQSDFVVITLPLTDATRNMFTATQFKRMKDSAILINIGRGAIVNEGDLLQALQQNEIAGAGLDVFASEPLPANSPLWEMENVIVTPHTAGSTEHYDERVIDEIFLPNLQHYLKGEIPTVNLVNFEKGY</sequence>
<comment type="similarity">
    <text evidence="1 4">Belongs to the D-isomer specific 2-hydroxyacid dehydrogenase family.</text>
</comment>
<evidence type="ECO:0000256" key="1">
    <source>
        <dbReference type="ARBA" id="ARBA00005854"/>
    </source>
</evidence>
<name>A0A0L0QRX5_VIRPA</name>
<accession>A0A0L0QRX5</accession>
<dbReference type="Pfam" id="PF00389">
    <property type="entry name" value="2-Hacid_dh"/>
    <property type="match status" value="1"/>
</dbReference>
<keyword evidence="2 4" id="KW-0560">Oxidoreductase</keyword>
<protein>
    <submittedName>
        <fullName evidence="7">2-hydroxyacid dehydrogenase</fullName>
    </submittedName>
</protein>
<dbReference type="EMBL" id="LGTO01000005">
    <property type="protein sequence ID" value="KNE21306.1"/>
    <property type="molecule type" value="Genomic_DNA"/>
</dbReference>
<dbReference type="PATRIC" id="fig|1473.5.peg.4294"/>
<dbReference type="Proteomes" id="UP000036780">
    <property type="component" value="Unassembled WGS sequence"/>
</dbReference>
<dbReference type="SUPFAM" id="SSF52283">
    <property type="entry name" value="Formate/glycerate dehydrogenase catalytic domain-like"/>
    <property type="match status" value="1"/>
</dbReference>
<dbReference type="OrthoDB" id="9805416at2"/>
<proteinExistence type="inferred from homology"/>
<dbReference type="InterPro" id="IPR006139">
    <property type="entry name" value="D-isomer_2_OHA_DH_cat_dom"/>
</dbReference>
<dbReference type="SUPFAM" id="SSF51735">
    <property type="entry name" value="NAD(P)-binding Rossmann-fold domains"/>
    <property type="match status" value="1"/>
</dbReference>
<dbReference type="InterPro" id="IPR029753">
    <property type="entry name" value="D-isomer_DH_CS"/>
</dbReference>
<dbReference type="CDD" id="cd05300">
    <property type="entry name" value="2-Hacid_dh_1"/>
    <property type="match status" value="1"/>
</dbReference>
<dbReference type="PANTHER" id="PTHR43333">
    <property type="entry name" value="2-HACID_DH_C DOMAIN-CONTAINING PROTEIN"/>
    <property type="match status" value="1"/>
</dbReference>
<dbReference type="AlphaFoldDB" id="A0A0L0QRX5"/>
<evidence type="ECO:0000256" key="2">
    <source>
        <dbReference type="ARBA" id="ARBA00023002"/>
    </source>
</evidence>
<gene>
    <name evidence="7" type="ORF">AFK71_06425</name>
</gene>
<keyword evidence="8" id="KW-1185">Reference proteome</keyword>
<dbReference type="InterPro" id="IPR006140">
    <property type="entry name" value="D-isomer_DH_NAD-bd"/>
</dbReference>
<evidence type="ECO:0000256" key="3">
    <source>
        <dbReference type="ARBA" id="ARBA00023027"/>
    </source>
</evidence>
<dbReference type="InterPro" id="IPR036291">
    <property type="entry name" value="NAD(P)-bd_dom_sf"/>
</dbReference>
<dbReference type="Gene3D" id="3.40.50.720">
    <property type="entry name" value="NAD(P)-binding Rossmann-like Domain"/>
    <property type="match status" value="2"/>
</dbReference>
<dbReference type="Pfam" id="PF02826">
    <property type="entry name" value="2-Hacid_dh_C"/>
    <property type="match status" value="1"/>
</dbReference>
<dbReference type="PROSITE" id="PS00671">
    <property type="entry name" value="D_2_HYDROXYACID_DH_3"/>
    <property type="match status" value="1"/>
</dbReference>
<evidence type="ECO:0000313" key="7">
    <source>
        <dbReference type="EMBL" id="KNE21306.1"/>
    </source>
</evidence>
<evidence type="ECO:0000259" key="6">
    <source>
        <dbReference type="Pfam" id="PF02826"/>
    </source>
</evidence>
<keyword evidence="3" id="KW-0520">NAD</keyword>
<evidence type="ECO:0000259" key="5">
    <source>
        <dbReference type="Pfam" id="PF00389"/>
    </source>
</evidence>
<dbReference type="GO" id="GO:0051287">
    <property type="term" value="F:NAD binding"/>
    <property type="evidence" value="ECO:0007669"/>
    <property type="project" value="InterPro"/>
</dbReference>
<dbReference type="FunFam" id="3.40.50.720:FF:000363">
    <property type="entry name" value="D-isomer specific 2-hydroxyacid dehydrogenase"/>
    <property type="match status" value="1"/>
</dbReference>
<dbReference type="GeneID" id="66872966"/>